<dbReference type="STRING" id="343013.SAMN04489707_100390"/>
<dbReference type="SUPFAM" id="SSF56112">
    <property type="entry name" value="Protein kinase-like (PK-like)"/>
    <property type="match status" value="2"/>
</dbReference>
<evidence type="ECO:0000256" key="2">
    <source>
        <dbReference type="ARBA" id="ARBA00022741"/>
    </source>
</evidence>
<dbReference type="NCBIfam" id="NF047741">
    <property type="entry name" value="antiphage_MADS6"/>
    <property type="match status" value="1"/>
</dbReference>
<dbReference type="RefSeq" id="WP_054254670.1">
    <property type="nucleotide sequence ID" value="NZ_CYIG01000001.1"/>
</dbReference>
<evidence type="ECO:0000259" key="7">
    <source>
        <dbReference type="PROSITE" id="PS50965"/>
    </source>
</evidence>
<evidence type="ECO:0000256" key="5">
    <source>
        <dbReference type="SAM" id="MobiDB-lite"/>
    </source>
</evidence>
<evidence type="ECO:0000313" key="9">
    <source>
        <dbReference type="Proteomes" id="UP000183656"/>
    </source>
</evidence>
<organism evidence="8 9">
    <name type="scientific">Paenacidovorax caeni</name>
    <dbReference type="NCBI Taxonomy" id="343013"/>
    <lineage>
        <taxon>Bacteria</taxon>
        <taxon>Pseudomonadati</taxon>
        <taxon>Pseudomonadota</taxon>
        <taxon>Betaproteobacteria</taxon>
        <taxon>Burkholderiales</taxon>
        <taxon>Comamonadaceae</taxon>
        <taxon>Paenacidovorax</taxon>
    </lineage>
</organism>
<dbReference type="OrthoDB" id="9791419at2"/>
<dbReference type="PROSITE" id="PS50965">
    <property type="entry name" value="NERD"/>
    <property type="match status" value="1"/>
</dbReference>
<dbReference type="Pfam" id="PF08378">
    <property type="entry name" value="NERD"/>
    <property type="match status" value="1"/>
</dbReference>
<evidence type="ECO:0000259" key="6">
    <source>
        <dbReference type="PROSITE" id="PS50011"/>
    </source>
</evidence>
<gene>
    <name evidence="8" type="ORF">SAMN04489707_100390</name>
</gene>
<sequence>MAKVIPVGQPVNDAERAAIAHLRDRLPDSYTLLHNFEIERQGERFEIDLALLTPHALYLIDVKGTRGSIDVYGSKWYPEGRAPFPSPLAKLRGHARTVKGLITQAHPGRHELDDIYVDAAILLTAPDAHLSDREQLDADRVVKLKDAERYFKDATRIPPRFSRSILQQQGLILHALKVVKPASSVPRFGHWVVKEKLGAAATYTEYRAENAFAGGSARLRVYQADPYLPDAERQAQTLRIANAYRALSKLSLHPNIVAARDFFPSDDDKSFILILDDVPGQALTVHMARPQLALTLDQKWRVAKDLLAALVHAHQHAVVHRNLTPSAVLVGQDGTTRLTDFDFAKPSVNRSQTIAADIVELVDKAYVAPEAFREPGAATAASDIFSAGVILYELFTGEKPFAGELTTVWDREGEFLHKPSALRPELNAAFDVWLQSLCAFDAAQRPGAAAALASLQTLLQPVPVAADQPQARPSEPAKPEREPETTAPEPIDYLNLSAGHRLTHKFIVEKKLGRGSFGVVYKVIDTLGDVARTVKLIVSDRHSTLERLKKEYRHLVQIPEHPHVVRVLDADVIPDRGIPFLVFEYVEGADVGDMIRDHMLSPEDALELGKQAIDGLVHLHAQGFHHCDIKPRNLLWTQKGAKIIDFNVSVRADDKESRGGGSRRYLPPDFDPEVIPHNGERADRDLYALGLTLYEALTWRYPWDTAEPPINKPAPDPREFSGFADLAPELVSVVLKAIAPRRAERYHTAVDFRDALAEVRHARRIQAVSVAAMSAAVRSGQAVLVESAPNSNAFVSHLLTLYSQSSRSNAGTRGMDALGHAAYVETELDRKLLPAVLQGEFRLVLISGNAGDGKTAFLQRLEKEVEARGGAAHRGLPNGSELSLAGQRFLINYDGSQDEGNKDNNQVLLDFLAPFRGEDAKAWTPQEIRLIAINEGRLVDFLTTHERDFAALTALVRRAFASGEAESGVALVNLNLRSVVAEAEGGSILERTLNTMVQPSHWSACERCDLKDSCYALHNARSFQDEIAGLRLRERLKTLYTMAHLRGRLHITMRDLRSALSFMLIGNRDCAEIHAVYAAGRYDEVANSYYFNSWMGGGRPTSDRLLALLGELDVGRQEDPRFDRGLDFVQPDDRALFRFERRGRFDFEVFKRLFAELPRGVSESTVRQRARRHRAYVAMARRKHFFERRDASWETMLPYRSAKRMVEIVRGKASLDALTGEILYAINRGEGLQRPERLGQSLALQLRQVDHGTIRSYRLFPVEGFDLQVQDFAAKARFVEHLPTGLLLRFQGQGAGATVSELSINLDVFEMLMRLNEGYRPSVEEMQGFYLCLGVFKNSLNAQPYSEILLTTTGHDFYRLARHDDGRVEMRLLQGAAEGHKGQALVQDMEGQ</sequence>
<keyword evidence="1" id="KW-0808">Transferase</keyword>
<dbReference type="EMBL" id="FPBX01000003">
    <property type="protein sequence ID" value="SFU40517.1"/>
    <property type="molecule type" value="Genomic_DNA"/>
</dbReference>
<feature type="domain" description="Protein kinase" evidence="6">
    <location>
        <begin position="506"/>
        <end position="757"/>
    </location>
</feature>
<dbReference type="InterPro" id="IPR011009">
    <property type="entry name" value="Kinase-like_dom_sf"/>
</dbReference>
<feature type="region of interest" description="Disordered" evidence="5">
    <location>
        <begin position="466"/>
        <end position="491"/>
    </location>
</feature>
<dbReference type="InterPro" id="IPR000719">
    <property type="entry name" value="Prot_kinase_dom"/>
</dbReference>
<accession>A0A1I7FWF9</accession>
<evidence type="ECO:0000256" key="3">
    <source>
        <dbReference type="ARBA" id="ARBA00022777"/>
    </source>
</evidence>
<protein>
    <submittedName>
        <fullName evidence="8">Serine/threonine protein kinase</fullName>
    </submittedName>
</protein>
<name>A0A1I7FWF9_9BURK</name>
<dbReference type="Gene3D" id="1.10.510.10">
    <property type="entry name" value="Transferase(Phosphotransferase) domain 1"/>
    <property type="match status" value="2"/>
</dbReference>
<keyword evidence="2" id="KW-0547">Nucleotide-binding</keyword>
<dbReference type="InterPro" id="IPR011528">
    <property type="entry name" value="NERD"/>
</dbReference>
<dbReference type="SMART" id="SM00220">
    <property type="entry name" value="S_TKc"/>
    <property type="match status" value="2"/>
</dbReference>
<dbReference type="PANTHER" id="PTHR43289:SF6">
    <property type="entry name" value="SERINE_THREONINE-PROTEIN KINASE NEKL-3"/>
    <property type="match status" value="1"/>
</dbReference>
<dbReference type="Pfam" id="PF00069">
    <property type="entry name" value="Pkinase"/>
    <property type="match status" value="2"/>
</dbReference>
<dbReference type="GO" id="GO:0004674">
    <property type="term" value="F:protein serine/threonine kinase activity"/>
    <property type="evidence" value="ECO:0007669"/>
    <property type="project" value="UniProtKB-KW"/>
</dbReference>
<evidence type="ECO:0000256" key="1">
    <source>
        <dbReference type="ARBA" id="ARBA00022679"/>
    </source>
</evidence>
<evidence type="ECO:0000313" key="8">
    <source>
        <dbReference type="EMBL" id="SFU40517.1"/>
    </source>
</evidence>
<keyword evidence="9" id="KW-1185">Reference proteome</keyword>
<keyword evidence="4" id="KW-0067">ATP-binding</keyword>
<dbReference type="GO" id="GO:0005524">
    <property type="term" value="F:ATP binding"/>
    <property type="evidence" value="ECO:0007669"/>
    <property type="project" value="UniProtKB-KW"/>
</dbReference>
<feature type="compositionally biased region" description="Basic and acidic residues" evidence="5">
    <location>
        <begin position="475"/>
        <end position="484"/>
    </location>
</feature>
<reference evidence="8 9" key="1">
    <citation type="submission" date="2016-10" db="EMBL/GenBank/DDBJ databases">
        <authorList>
            <person name="de Groot N.N."/>
        </authorList>
    </citation>
    <scope>NUCLEOTIDE SEQUENCE [LARGE SCALE GENOMIC DNA]</scope>
    <source>
        <strain evidence="8 9">R-24608</strain>
    </source>
</reference>
<dbReference type="PROSITE" id="PS50011">
    <property type="entry name" value="PROTEIN_KINASE_DOM"/>
    <property type="match status" value="2"/>
</dbReference>
<dbReference type="PANTHER" id="PTHR43289">
    <property type="entry name" value="MITOGEN-ACTIVATED PROTEIN KINASE KINASE KINASE 20-RELATED"/>
    <property type="match status" value="1"/>
</dbReference>
<proteinExistence type="predicted"/>
<dbReference type="CDD" id="cd14014">
    <property type="entry name" value="STKc_PknB_like"/>
    <property type="match status" value="1"/>
</dbReference>
<evidence type="ECO:0000256" key="4">
    <source>
        <dbReference type="ARBA" id="ARBA00022840"/>
    </source>
</evidence>
<dbReference type="Gene3D" id="3.30.200.20">
    <property type="entry name" value="Phosphorylase Kinase, domain 1"/>
    <property type="match status" value="1"/>
</dbReference>
<dbReference type="Proteomes" id="UP000183656">
    <property type="component" value="Unassembled WGS sequence"/>
</dbReference>
<feature type="domain" description="Protein kinase" evidence="6">
    <location>
        <begin position="191"/>
        <end position="459"/>
    </location>
</feature>
<keyword evidence="3 8" id="KW-0418">Kinase</keyword>
<keyword evidence="8" id="KW-0723">Serine/threonine-protein kinase</keyword>
<feature type="domain" description="NERD" evidence="7">
    <location>
        <begin position="10"/>
        <end position="121"/>
    </location>
</feature>